<dbReference type="GO" id="GO:0020037">
    <property type="term" value="F:heme binding"/>
    <property type="evidence" value="ECO:0007669"/>
    <property type="project" value="InterPro"/>
</dbReference>
<dbReference type="SUPFAM" id="SSF48264">
    <property type="entry name" value="Cytochrome P450"/>
    <property type="match status" value="1"/>
</dbReference>
<keyword evidence="5 13" id="KW-0349">Heme</keyword>
<evidence type="ECO:0000256" key="6">
    <source>
        <dbReference type="ARBA" id="ARBA00022723"/>
    </source>
</evidence>
<evidence type="ECO:0000256" key="1">
    <source>
        <dbReference type="ARBA" id="ARBA00001971"/>
    </source>
</evidence>
<dbReference type="PRINTS" id="PR00463">
    <property type="entry name" value="EP450I"/>
</dbReference>
<keyword evidence="8" id="KW-0492">Microsome</keyword>
<evidence type="ECO:0000256" key="9">
    <source>
        <dbReference type="ARBA" id="ARBA00023002"/>
    </source>
</evidence>
<evidence type="ECO:0000313" key="15">
    <source>
        <dbReference type="EMBL" id="CAD7415043.1"/>
    </source>
</evidence>
<dbReference type="GO" id="GO:0005789">
    <property type="term" value="C:endoplasmic reticulum membrane"/>
    <property type="evidence" value="ECO:0007669"/>
    <property type="project" value="UniProtKB-SubCell"/>
</dbReference>
<dbReference type="PANTHER" id="PTHR24292">
    <property type="entry name" value="CYTOCHROME P450"/>
    <property type="match status" value="1"/>
</dbReference>
<gene>
    <name evidence="15" type="ORF">TPSB3V08_LOCUS10070</name>
</gene>
<evidence type="ECO:0000256" key="3">
    <source>
        <dbReference type="ARBA" id="ARBA00004406"/>
    </source>
</evidence>
<evidence type="ECO:0000256" key="10">
    <source>
        <dbReference type="ARBA" id="ARBA00023004"/>
    </source>
</evidence>
<evidence type="ECO:0000256" key="2">
    <source>
        <dbReference type="ARBA" id="ARBA00004174"/>
    </source>
</evidence>
<dbReference type="InterPro" id="IPR017972">
    <property type="entry name" value="Cyt_P450_CS"/>
</dbReference>
<dbReference type="Pfam" id="PF00067">
    <property type="entry name" value="p450"/>
    <property type="match status" value="1"/>
</dbReference>
<evidence type="ECO:0000256" key="11">
    <source>
        <dbReference type="ARBA" id="ARBA00023033"/>
    </source>
</evidence>
<dbReference type="AlphaFoldDB" id="A0A7R9HAQ7"/>
<dbReference type="PROSITE" id="PS00086">
    <property type="entry name" value="CYTOCHROME_P450"/>
    <property type="match status" value="1"/>
</dbReference>
<dbReference type="Gene3D" id="1.10.630.10">
    <property type="entry name" value="Cytochrome P450"/>
    <property type="match status" value="1"/>
</dbReference>
<dbReference type="GO" id="GO:0004497">
    <property type="term" value="F:monooxygenase activity"/>
    <property type="evidence" value="ECO:0007669"/>
    <property type="project" value="UniProtKB-KW"/>
</dbReference>
<name>A0A7R9HAQ7_TIMPO</name>
<accession>A0A7R9HAQ7</accession>
<comment type="similarity">
    <text evidence="4 14">Belongs to the cytochrome P450 family.</text>
</comment>
<dbReference type="InterPro" id="IPR036396">
    <property type="entry name" value="Cyt_P450_sf"/>
</dbReference>
<dbReference type="GO" id="GO:0005506">
    <property type="term" value="F:iron ion binding"/>
    <property type="evidence" value="ECO:0007669"/>
    <property type="project" value="InterPro"/>
</dbReference>
<feature type="binding site" description="axial binding residue" evidence="13">
    <location>
        <position position="112"/>
    </location>
    <ligand>
        <name>heme</name>
        <dbReference type="ChEBI" id="CHEBI:30413"/>
    </ligand>
    <ligandPart>
        <name>Fe</name>
        <dbReference type="ChEBI" id="CHEBI:18248"/>
    </ligandPart>
</feature>
<reference evidence="15" key="1">
    <citation type="submission" date="2020-11" db="EMBL/GenBank/DDBJ databases">
        <authorList>
            <person name="Tran Van P."/>
        </authorList>
    </citation>
    <scope>NUCLEOTIDE SEQUENCE</scope>
</reference>
<keyword evidence="7" id="KW-0256">Endoplasmic reticulum</keyword>
<evidence type="ECO:0000256" key="12">
    <source>
        <dbReference type="ARBA" id="ARBA00023136"/>
    </source>
</evidence>
<evidence type="ECO:0000256" key="13">
    <source>
        <dbReference type="PIRSR" id="PIRSR602401-1"/>
    </source>
</evidence>
<proteinExistence type="inferred from homology"/>
<dbReference type="PANTHER" id="PTHR24292:SF100">
    <property type="entry name" value="CYTOCHROME P450 6A16, ISOFORM B-RELATED"/>
    <property type="match status" value="1"/>
</dbReference>
<evidence type="ECO:0000256" key="8">
    <source>
        <dbReference type="ARBA" id="ARBA00022848"/>
    </source>
</evidence>
<evidence type="ECO:0000256" key="7">
    <source>
        <dbReference type="ARBA" id="ARBA00022824"/>
    </source>
</evidence>
<keyword evidence="6 13" id="KW-0479">Metal-binding</keyword>
<keyword evidence="12" id="KW-0472">Membrane</keyword>
<comment type="cofactor">
    <cofactor evidence="1 13">
        <name>heme</name>
        <dbReference type="ChEBI" id="CHEBI:30413"/>
    </cofactor>
</comment>
<sequence>MTEFRLQLIQKLGQVKCDIIEWHGPPTILTASLLMRPESFHEVSKTLANQILGTNVNIDKETNVIIPVYATHHDPRYYPEPEKLDPERFSDENIKIRPKFTNLPFGEGPRNCIGLRFGLMQVKVGLTALLSKYKFSVCEKTSIPVTFNPISFITLRPRDIHLKISHRDN</sequence>
<protein>
    <recommendedName>
        <fullName evidence="16">Cytochrome P450</fullName>
    </recommendedName>
</protein>
<dbReference type="InterPro" id="IPR002401">
    <property type="entry name" value="Cyt_P450_E_grp-I"/>
</dbReference>
<dbReference type="InterPro" id="IPR001128">
    <property type="entry name" value="Cyt_P450"/>
</dbReference>
<evidence type="ECO:0008006" key="16">
    <source>
        <dbReference type="Google" id="ProtNLM"/>
    </source>
</evidence>
<comment type="subcellular location">
    <subcellularLocation>
        <location evidence="3">Endoplasmic reticulum membrane</location>
        <topology evidence="3">Peripheral membrane protein</topology>
    </subcellularLocation>
    <subcellularLocation>
        <location evidence="2">Microsome membrane</location>
        <topology evidence="2">Peripheral membrane protein</topology>
    </subcellularLocation>
</comment>
<dbReference type="EMBL" id="OD008650">
    <property type="protein sequence ID" value="CAD7415043.1"/>
    <property type="molecule type" value="Genomic_DNA"/>
</dbReference>
<dbReference type="GO" id="GO:0016705">
    <property type="term" value="F:oxidoreductase activity, acting on paired donors, with incorporation or reduction of molecular oxygen"/>
    <property type="evidence" value="ECO:0007669"/>
    <property type="project" value="InterPro"/>
</dbReference>
<keyword evidence="11 14" id="KW-0503">Monooxygenase</keyword>
<dbReference type="InterPro" id="IPR050476">
    <property type="entry name" value="Insect_CytP450_Detox"/>
</dbReference>
<evidence type="ECO:0000256" key="14">
    <source>
        <dbReference type="RuleBase" id="RU000461"/>
    </source>
</evidence>
<evidence type="ECO:0000256" key="5">
    <source>
        <dbReference type="ARBA" id="ARBA00022617"/>
    </source>
</evidence>
<keyword evidence="10 13" id="KW-0408">Iron</keyword>
<evidence type="ECO:0000256" key="4">
    <source>
        <dbReference type="ARBA" id="ARBA00010617"/>
    </source>
</evidence>
<organism evidence="15">
    <name type="scientific">Timema poppense</name>
    <name type="common">Walking stick</name>
    <dbReference type="NCBI Taxonomy" id="170557"/>
    <lineage>
        <taxon>Eukaryota</taxon>
        <taxon>Metazoa</taxon>
        <taxon>Ecdysozoa</taxon>
        <taxon>Arthropoda</taxon>
        <taxon>Hexapoda</taxon>
        <taxon>Insecta</taxon>
        <taxon>Pterygota</taxon>
        <taxon>Neoptera</taxon>
        <taxon>Polyneoptera</taxon>
        <taxon>Phasmatodea</taxon>
        <taxon>Timematodea</taxon>
        <taxon>Timematoidea</taxon>
        <taxon>Timematidae</taxon>
        <taxon>Timema</taxon>
    </lineage>
</organism>
<keyword evidence="9 14" id="KW-0560">Oxidoreductase</keyword>